<accession>A0A1Y3ALU8</accession>
<evidence type="ECO:0000256" key="2">
    <source>
        <dbReference type="ARBA" id="ARBA00023180"/>
    </source>
</evidence>
<feature type="domain" description="Peptidase M14" evidence="4">
    <location>
        <begin position="1"/>
        <end position="83"/>
    </location>
</feature>
<evidence type="ECO:0000259" key="4">
    <source>
        <dbReference type="PROSITE" id="PS52035"/>
    </source>
</evidence>
<protein>
    <recommendedName>
        <fullName evidence="4">Peptidase M14 domain-containing protein</fullName>
    </recommendedName>
</protein>
<dbReference type="EMBL" id="MUJZ01072636">
    <property type="protein sequence ID" value="OTF69007.1"/>
    <property type="molecule type" value="Genomic_DNA"/>
</dbReference>
<dbReference type="SUPFAM" id="SSF49464">
    <property type="entry name" value="Carboxypeptidase regulatory domain-like"/>
    <property type="match status" value="1"/>
</dbReference>
<evidence type="ECO:0000256" key="1">
    <source>
        <dbReference type="ARBA" id="ARBA00005988"/>
    </source>
</evidence>
<dbReference type="Gene3D" id="2.60.40.1120">
    <property type="entry name" value="Carboxypeptidase-like, regulatory domain"/>
    <property type="match status" value="1"/>
</dbReference>
<dbReference type="Proteomes" id="UP000194236">
    <property type="component" value="Unassembled WGS sequence"/>
</dbReference>
<dbReference type="InterPro" id="IPR008969">
    <property type="entry name" value="CarboxyPept-like_regulatory"/>
</dbReference>
<keyword evidence="6" id="KW-1185">Reference proteome</keyword>
<gene>
    <name evidence="5" type="ORF">BLA29_012101</name>
</gene>
<dbReference type="GO" id="GO:0006518">
    <property type="term" value="P:peptide metabolic process"/>
    <property type="evidence" value="ECO:0007669"/>
    <property type="project" value="TreeGrafter"/>
</dbReference>
<dbReference type="PANTHER" id="PTHR11532:SF73">
    <property type="entry name" value="CARBOXYPEPTIDASE D"/>
    <property type="match status" value="1"/>
</dbReference>
<dbReference type="OrthoDB" id="10249045at2759"/>
<dbReference type="CDD" id="cd11308">
    <property type="entry name" value="Peptidase_M14NE-CP-C_like"/>
    <property type="match status" value="1"/>
</dbReference>
<feature type="non-terminal residue" evidence="5">
    <location>
        <position position="147"/>
    </location>
</feature>
<evidence type="ECO:0000256" key="3">
    <source>
        <dbReference type="PROSITE-ProRule" id="PRU01379"/>
    </source>
</evidence>
<dbReference type="GO" id="GO:0016485">
    <property type="term" value="P:protein processing"/>
    <property type="evidence" value="ECO:0007669"/>
    <property type="project" value="TreeGrafter"/>
</dbReference>
<sequence length="147" mass="16908">MHKGHCHKKCADNGLSNEYYPNGIINGADWYVLFGGMQDWNYLHTNCFEITIELGCEKYPLAKELPRLWQENRRPMLMFIEQVHRGIKGVIRDAISNGSIVDAEIHVNSSTHTVRSVSPYGEYWRLLLPGTYEIIVTKHGYESVSHT</sequence>
<feature type="active site" description="Proton donor/acceptor" evidence="3">
    <location>
        <position position="53"/>
    </location>
</feature>
<proteinExistence type="inferred from homology"/>
<dbReference type="AlphaFoldDB" id="A0A1Y3ALU8"/>
<evidence type="ECO:0000313" key="6">
    <source>
        <dbReference type="Proteomes" id="UP000194236"/>
    </source>
</evidence>
<dbReference type="GO" id="GO:0005615">
    <property type="term" value="C:extracellular space"/>
    <property type="evidence" value="ECO:0007669"/>
    <property type="project" value="TreeGrafter"/>
</dbReference>
<dbReference type="GO" id="GO:0008270">
    <property type="term" value="F:zinc ion binding"/>
    <property type="evidence" value="ECO:0007669"/>
    <property type="project" value="InterPro"/>
</dbReference>
<comment type="similarity">
    <text evidence="1 3">Belongs to the peptidase M14 family.</text>
</comment>
<dbReference type="GO" id="GO:0004181">
    <property type="term" value="F:metallocarboxypeptidase activity"/>
    <property type="evidence" value="ECO:0007669"/>
    <property type="project" value="InterPro"/>
</dbReference>
<dbReference type="Gene3D" id="3.40.630.10">
    <property type="entry name" value="Zn peptidases"/>
    <property type="match status" value="1"/>
</dbReference>
<comment type="caution">
    <text evidence="5">The sequence shown here is derived from an EMBL/GenBank/DDBJ whole genome shotgun (WGS) entry which is preliminary data.</text>
</comment>
<reference evidence="5 6" key="1">
    <citation type="submission" date="2017-03" db="EMBL/GenBank/DDBJ databases">
        <title>Genome Survey of Euroglyphus maynei.</title>
        <authorList>
            <person name="Arlian L.G."/>
            <person name="Morgan M.S."/>
            <person name="Rider S.D."/>
        </authorList>
    </citation>
    <scope>NUCLEOTIDE SEQUENCE [LARGE SCALE GENOMIC DNA]</scope>
    <source>
        <strain evidence="5">Arlian Lab</strain>
        <tissue evidence="5">Whole body</tissue>
    </source>
</reference>
<dbReference type="PANTHER" id="PTHR11532">
    <property type="entry name" value="PROTEASE M14 CARBOXYPEPTIDASE"/>
    <property type="match status" value="1"/>
</dbReference>
<organism evidence="5 6">
    <name type="scientific">Euroglyphus maynei</name>
    <name type="common">Mayne's house dust mite</name>
    <dbReference type="NCBI Taxonomy" id="6958"/>
    <lineage>
        <taxon>Eukaryota</taxon>
        <taxon>Metazoa</taxon>
        <taxon>Ecdysozoa</taxon>
        <taxon>Arthropoda</taxon>
        <taxon>Chelicerata</taxon>
        <taxon>Arachnida</taxon>
        <taxon>Acari</taxon>
        <taxon>Acariformes</taxon>
        <taxon>Sarcoptiformes</taxon>
        <taxon>Astigmata</taxon>
        <taxon>Psoroptidia</taxon>
        <taxon>Analgoidea</taxon>
        <taxon>Pyroglyphidae</taxon>
        <taxon>Pyroglyphinae</taxon>
        <taxon>Euroglyphus</taxon>
    </lineage>
</organism>
<evidence type="ECO:0000313" key="5">
    <source>
        <dbReference type="EMBL" id="OTF69007.1"/>
    </source>
</evidence>
<dbReference type="SUPFAM" id="SSF53187">
    <property type="entry name" value="Zn-dependent exopeptidases"/>
    <property type="match status" value="1"/>
</dbReference>
<dbReference type="PROSITE" id="PS52035">
    <property type="entry name" value="PEPTIDASE_M14"/>
    <property type="match status" value="1"/>
</dbReference>
<name>A0A1Y3ALU8_EURMA</name>
<keyword evidence="2" id="KW-0325">Glycoprotein</keyword>
<dbReference type="InterPro" id="IPR050753">
    <property type="entry name" value="Peptidase_M14_domain"/>
</dbReference>
<dbReference type="Pfam" id="PF00246">
    <property type="entry name" value="Peptidase_M14"/>
    <property type="match status" value="1"/>
</dbReference>
<dbReference type="InterPro" id="IPR000834">
    <property type="entry name" value="Peptidase_M14"/>
</dbReference>